<keyword evidence="2" id="KW-0472">Membrane</keyword>
<keyword evidence="4" id="KW-1185">Reference proteome</keyword>
<evidence type="ECO:0000313" key="3">
    <source>
        <dbReference type="EMBL" id="KAL2474639.1"/>
    </source>
</evidence>
<reference evidence="4" key="1">
    <citation type="submission" date="2024-07" db="EMBL/GenBank/DDBJ databases">
        <title>Two chromosome-level genome assemblies of Korean endemic species Abeliophyllum distichum and Forsythia ovata (Oleaceae).</title>
        <authorList>
            <person name="Jang H."/>
        </authorList>
    </citation>
    <scope>NUCLEOTIDE SEQUENCE [LARGE SCALE GENOMIC DNA]</scope>
</reference>
<comment type="caution">
    <text evidence="3">The sequence shown here is derived from an EMBL/GenBank/DDBJ whole genome shotgun (WGS) entry which is preliminary data.</text>
</comment>
<feature type="region of interest" description="Disordered" evidence="1">
    <location>
        <begin position="83"/>
        <end position="107"/>
    </location>
</feature>
<evidence type="ECO:0000256" key="2">
    <source>
        <dbReference type="SAM" id="Phobius"/>
    </source>
</evidence>
<gene>
    <name evidence="3" type="ORF">Adt_35375</name>
</gene>
<organism evidence="3 4">
    <name type="scientific">Abeliophyllum distichum</name>
    <dbReference type="NCBI Taxonomy" id="126358"/>
    <lineage>
        <taxon>Eukaryota</taxon>
        <taxon>Viridiplantae</taxon>
        <taxon>Streptophyta</taxon>
        <taxon>Embryophyta</taxon>
        <taxon>Tracheophyta</taxon>
        <taxon>Spermatophyta</taxon>
        <taxon>Magnoliopsida</taxon>
        <taxon>eudicotyledons</taxon>
        <taxon>Gunneridae</taxon>
        <taxon>Pentapetalae</taxon>
        <taxon>asterids</taxon>
        <taxon>lamiids</taxon>
        <taxon>Lamiales</taxon>
        <taxon>Oleaceae</taxon>
        <taxon>Forsythieae</taxon>
        <taxon>Abeliophyllum</taxon>
    </lineage>
</organism>
<keyword evidence="2" id="KW-1133">Transmembrane helix</keyword>
<keyword evidence="2" id="KW-0812">Transmembrane</keyword>
<sequence length="107" mass="11971">MYSPKIKINKEVSLFRLRPRLRPQIFFLIIEWLLHQVITGTCTILANFSTLNVSLRSSGTTISAPPSKSTPLFLGSTTGMLGFHHHQSSNTGYGQDLEVSRRTGRPN</sequence>
<evidence type="ECO:0000256" key="1">
    <source>
        <dbReference type="SAM" id="MobiDB-lite"/>
    </source>
</evidence>
<evidence type="ECO:0000313" key="4">
    <source>
        <dbReference type="Proteomes" id="UP001604336"/>
    </source>
</evidence>
<feature type="transmembrane region" description="Helical" evidence="2">
    <location>
        <begin position="25"/>
        <end position="48"/>
    </location>
</feature>
<dbReference type="Proteomes" id="UP001604336">
    <property type="component" value="Unassembled WGS sequence"/>
</dbReference>
<dbReference type="AlphaFoldDB" id="A0ABD1QI01"/>
<name>A0ABD1QI01_9LAMI</name>
<proteinExistence type="predicted"/>
<protein>
    <submittedName>
        <fullName evidence="3">Transcription factor TCP8</fullName>
    </submittedName>
</protein>
<accession>A0ABD1QI01</accession>
<dbReference type="EMBL" id="JBFOLK010000011">
    <property type="protein sequence ID" value="KAL2474639.1"/>
    <property type="molecule type" value="Genomic_DNA"/>
</dbReference>